<evidence type="ECO:0000256" key="3">
    <source>
        <dbReference type="ARBA" id="ARBA00023002"/>
    </source>
</evidence>
<dbReference type="InterPro" id="IPR011706">
    <property type="entry name" value="Cu-oxidase_C"/>
</dbReference>
<name>A0A553IFK5_9PEZI</name>
<keyword evidence="3" id="KW-0560">Oxidoreductase</keyword>
<evidence type="ECO:0000256" key="4">
    <source>
        <dbReference type="ARBA" id="ARBA00023008"/>
    </source>
</evidence>
<sequence>MAGYEDGRPLLPHEQHSQASSVRLETGVYQAHEDMVDSAETEDRRLLSVGDREEGQVFAQTASQTRKTGWFFAAFFATSAIAALALAGLLLSLNPLKSDTESQANEHSTPPKLSRPSDRYVLDPNWDFHAPSQVREYEWTITDTEGSPDGVQKPMMLINNQFPGPLIEINEGDVLSVKLQNKASNATALHWHGIFQNGTNWMDGAAGVTQCPIAPGQSYQYKFNVTNQSGTWVQALDGLVGPMVVHTRREAGKPYSSDRVILLQDWWYDPASGHMWDVLSPGVEDAPVPNAALMNGVNQAVCSDHPNRKCTEVKATSLPRIDVAHGESHRLRFVNVGGFAWFQVAVDEHADLQIVEVDGNIVEPILVSPVLISPGQRYSAILRADHDEGAFWLRARMVTSCFAEQKLPENGIEETKAIISYTSGLHTRHGDHDDASTKDEHDENDDEEDLVLPQTTSDLPFLSVCRDLSSTASFQPSPQQHAPEIADHSWYLRVNLAIGDWRLQRGVLNSSSFRPNLAHPTLHRVLDGLTQHNESFAIQGVNTVAFDPESELVISNNKVETVDIILQNMDENSHPFHLHGTKMWVLAAGHGYFPGYEALGFLPEGKGLLNPANQTIVKNPLKRDTITVEGFGWVLLRFIADNPGVWLFHCHVIWHSEAGMGMQFVSRIDELRGLQIPEEARRLCDAPEEELWKGAPPKDEVFFGFENSRERRRLHEGDTKGLNSDTQDAEEYDDEWARYRIEASGSVAAIA</sequence>
<dbReference type="InterPro" id="IPR002355">
    <property type="entry name" value="Cu_oxidase_Cu_BS"/>
</dbReference>
<gene>
    <name evidence="10" type="ORF">FHL15_000324</name>
</gene>
<keyword evidence="4" id="KW-0186">Copper</keyword>
<dbReference type="STRING" id="2512241.A0A553IFK5"/>
<dbReference type="PANTHER" id="PTHR11709:SF414">
    <property type="entry name" value="ADR239WP"/>
    <property type="match status" value="1"/>
</dbReference>
<dbReference type="SUPFAM" id="SSF49503">
    <property type="entry name" value="Cupredoxins"/>
    <property type="match status" value="3"/>
</dbReference>
<dbReference type="Pfam" id="PF00394">
    <property type="entry name" value="Cu-oxidase"/>
    <property type="match status" value="1"/>
</dbReference>
<dbReference type="PROSITE" id="PS00080">
    <property type="entry name" value="MULTICOPPER_OXIDASE2"/>
    <property type="match status" value="1"/>
</dbReference>
<feature type="transmembrane region" description="Helical" evidence="6">
    <location>
        <begin position="70"/>
        <end position="93"/>
    </location>
</feature>
<evidence type="ECO:0000256" key="5">
    <source>
        <dbReference type="SAM" id="MobiDB-lite"/>
    </source>
</evidence>
<dbReference type="CDD" id="cd13857">
    <property type="entry name" value="CuRO_1_Diphenol_Ox"/>
    <property type="match status" value="1"/>
</dbReference>
<proteinExistence type="inferred from homology"/>
<dbReference type="GO" id="GO:0016491">
    <property type="term" value="F:oxidoreductase activity"/>
    <property type="evidence" value="ECO:0007669"/>
    <property type="project" value="UniProtKB-KW"/>
</dbReference>
<evidence type="ECO:0000259" key="9">
    <source>
        <dbReference type="Pfam" id="PF07732"/>
    </source>
</evidence>
<keyword evidence="11" id="KW-1185">Reference proteome</keyword>
<dbReference type="AlphaFoldDB" id="A0A553IFK5"/>
<evidence type="ECO:0000256" key="2">
    <source>
        <dbReference type="ARBA" id="ARBA00022723"/>
    </source>
</evidence>
<feature type="region of interest" description="Disordered" evidence="5">
    <location>
        <begin position="1"/>
        <end position="22"/>
    </location>
</feature>
<keyword evidence="6" id="KW-0812">Transmembrane</keyword>
<dbReference type="InterPro" id="IPR045087">
    <property type="entry name" value="Cu-oxidase_fam"/>
</dbReference>
<accession>A0A553IFK5</accession>
<evidence type="ECO:0000256" key="1">
    <source>
        <dbReference type="ARBA" id="ARBA00010609"/>
    </source>
</evidence>
<dbReference type="OrthoDB" id="2121828at2759"/>
<dbReference type="InterPro" id="IPR001117">
    <property type="entry name" value="Cu-oxidase_2nd"/>
</dbReference>
<evidence type="ECO:0008006" key="12">
    <source>
        <dbReference type="Google" id="ProtNLM"/>
    </source>
</evidence>
<evidence type="ECO:0000256" key="6">
    <source>
        <dbReference type="SAM" id="Phobius"/>
    </source>
</evidence>
<evidence type="ECO:0000313" key="10">
    <source>
        <dbReference type="EMBL" id="TRX98982.1"/>
    </source>
</evidence>
<dbReference type="PANTHER" id="PTHR11709">
    <property type="entry name" value="MULTI-COPPER OXIDASE"/>
    <property type="match status" value="1"/>
</dbReference>
<protein>
    <recommendedName>
        <fullName evidence="12">Plastocyanin-like domain-containing protein</fullName>
    </recommendedName>
</protein>
<comment type="similarity">
    <text evidence="1">Belongs to the multicopper oxidase family.</text>
</comment>
<dbReference type="Gene3D" id="2.60.40.420">
    <property type="entry name" value="Cupredoxins - blue copper proteins"/>
    <property type="match status" value="3"/>
</dbReference>
<dbReference type="InterPro" id="IPR011707">
    <property type="entry name" value="Cu-oxidase-like_N"/>
</dbReference>
<keyword evidence="6" id="KW-0472">Membrane</keyword>
<evidence type="ECO:0000259" key="8">
    <source>
        <dbReference type="Pfam" id="PF07731"/>
    </source>
</evidence>
<reference evidence="11" key="1">
    <citation type="submission" date="2019-06" db="EMBL/GenBank/DDBJ databases">
        <title>Draft genome sequence of the griseofulvin-producing fungus Xylaria cubensis strain G536.</title>
        <authorList>
            <person name="Mead M.E."/>
            <person name="Raja H.A."/>
            <person name="Steenwyk J.L."/>
            <person name="Knowles S.L."/>
            <person name="Oberlies N.H."/>
            <person name="Rokas A."/>
        </authorList>
    </citation>
    <scope>NUCLEOTIDE SEQUENCE [LARGE SCALE GENOMIC DNA]</scope>
    <source>
        <strain evidence="11">G536</strain>
    </source>
</reference>
<organism evidence="10 11">
    <name type="scientific">Xylaria flabelliformis</name>
    <dbReference type="NCBI Taxonomy" id="2512241"/>
    <lineage>
        <taxon>Eukaryota</taxon>
        <taxon>Fungi</taxon>
        <taxon>Dikarya</taxon>
        <taxon>Ascomycota</taxon>
        <taxon>Pezizomycotina</taxon>
        <taxon>Sordariomycetes</taxon>
        <taxon>Xylariomycetidae</taxon>
        <taxon>Xylariales</taxon>
        <taxon>Xylariaceae</taxon>
        <taxon>Xylaria</taxon>
    </lineage>
</organism>
<evidence type="ECO:0000313" key="11">
    <source>
        <dbReference type="Proteomes" id="UP000319160"/>
    </source>
</evidence>
<feature type="domain" description="Plastocyanin-like" evidence="7">
    <location>
        <begin position="258"/>
        <end position="411"/>
    </location>
</feature>
<dbReference type="Pfam" id="PF07732">
    <property type="entry name" value="Cu-oxidase_3"/>
    <property type="match status" value="1"/>
</dbReference>
<dbReference type="GO" id="GO:0005507">
    <property type="term" value="F:copper ion binding"/>
    <property type="evidence" value="ECO:0007669"/>
    <property type="project" value="InterPro"/>
</dbReference>
<dbReference type="Pfam" id="PF07731">
    <property type="entry name" value="Cu-oxidase_2"/>
    <property type="match status" value="1"/>
</dbReference>
<keyword evidence="6" id="KW-1133">Transmembrane helix</keyword>
<keyword evidence="2" id="KW-0479">Metal-binding</keyword>
<dbReference type="InterPro" id="IPR008972">
    <property type="entry name" value="Cupredoxin"/>
</dbReference>
<evidence type="ECO:0000259" key="7">
    <source>
        <dbReference type="Pfam" id="PF00394"/>
    </source>
</evidence>
<feature type="domain" description="Plastocyanin-like" evidence="8">
    <location>
        <begin position="518"/>
        <end position="667"/>
    </location>
</feature>
<feature type="region of interest" description="Disordered" evidence="5">
    <location>
        <begin position="423"/>
        <end position="449"/>
    </location>
</feature>
<comment type="caution">
    <text evidence="10">The sequence shown here is derived from an EMBL/GenBank/DDBJ whole genome shotgun (WGS) entry which is preliminary data.</text>
</comment>
<feature type="domain" description="Plastocyanin-like" evidence="9">
    <location>
        <begin position="141"/>
        <end position="248"/>
    </location>
</feature>
<dbReference type="CDD" id="cd13910">
    <property type="entry name" value="CuRO_3_MCO_like_4"/>
    <property type="match status" value="1"/>
</dbReference>
<dbReference type="EMBL" id="VFLP01000001">
    <property type="protein sequence ID" value="TRX98982.1"/>
    <property type="molecule type" value="Genomic_DNA"/>
</dbReference>
<dbReference type="Proteomes" id="UP000319160">
    <property type="component" value="Unassembled WGS sequence"/>
</dbReference>
<feature type="compositionally biased region" description="Basic and acidic residues" evidence="5">
    <location>
        <begin position="428"/>
        <end position="441"/>
    </location>
</feature>
<feature type="compositionally biased region" description="Basic and acidic residues" evidence="5">
    <location>
        <begin position="1"/>
        <end position="16"/>
    </location>
</feature>